<keyword evidence="2 5" id="KW-0812">Transmembrane</keyword>
<dbReference type="RefSeq" id="WP_189144495.1">
    <property type="nucleotide sequence ID" value="NZ_BMNK01000024.1"/>
</dbReference>
<dbReference type="AlphaFoldDB" id="A0A918AF67"/>
<feature type="transmembrane region" description="Helical" evidence="5">
    <location>
        <begin position="70"/>
        <end position="90"/>
    </location>
</feature>
<gene>
    <name evidence="7" type="ORF">GCM10012278_85450</name>
</gene>
<comment type="caution">
    <text evidence="7">The sequence shown here is derived from an EMBL/GenBank/DDBJ whole genome shotgun (WGS) entry which is preliminary data.</text>
</comment>
<dbReference type="InterPro" id="IPR032808">
    <property type="entry name" value="DoxX"/>
</dbReference>
<proteinExistence type="predicted"/>
<keyword evidence="8" id="KW-1185">Reference proteome</keyword>
<keyword evidence="4 5" id="KW-0472">Membrane</keyword>
<evidence type="ECO:0000256" key="5">
    <source>
        <dbReference type="SAM" id="Phobius"/>
    </source>
</evidence>
<feature type="chain" id="PRO_5038810727" evidence="6">
    <location>
        <begin position="20"/>
        <end position="115"/>
    </location>
</feature>
<protein>
    <submittedName>
        <fullName evidence="7">Membrane protein</fullName>
    </submittedName>
</protein>
<dbReference type="GO" id="GO:0016020">
    <property type="term" value="C:membrane"/>
    <property type="evidence" value="ECO:0007669"/>
    <property type="project" value="UniProtKB-SubCell"/>
</dbReference>
<feature type="signal peptide" evidence="6">
    <location>
        <begin position="1"/>
        <end position="19"/>
    </location>
</feature>
<dbReference type="Proteomes" id="UP000660745">
    <property type="component" value="Unassembled WGS sequence"/>
</dbReference>
<evidence type="ECO:0000256" key="4">
    <source>
        <dbReference type="ARBA" id="ARBA00023136"/>
    </source>
</evidence>
<name>A0A918AF67_9ACTN</name>
<organism evidence="7 8">
    <name type="scientific">Nonomuraea glycinis</name>
    <dbReference type="NCBI Taxonomy" id="2047744"/>
    <lineage>
        <taxon>Bacteria</taxon>
        <taxon>Bacillati</taxon>
        <taxon>Actinomycetota</taxon>
        <taxon>Actinomycetes</taxon>
        <taxon>Streptosporangiales</taxon>
        <taxon>Streptosporangiaceae</taxon>
        <taxon>Nonomuraea</taxon>
    </lineage>
</organism>
<evidence type="ECO:0000313" key="7">
    <source>
        <dbReference type="EMBL" id="GGP17413.1"/>
    </source>
</evidence>
<evidence type="ECO:0000256" key="1">
    <source>
        <dbReference type="ARBA" id="ARBA00004141"/>
    </source>
</evidence>
<accession>A0A918AF67</accession>
<evidence type="ECO:0000256" key="2">
    <source>
        <dbReference type="ARBA" id="ARBA00022692"/>
    </source>
</evidence>
<evidence type="ECO:0000313" key="8">
    <source>
        <dbReference type="Proteomes" id="UP000660745"/>
    </source>
</evidence>
<sequence length="115" mass="11720">MFSAYVIVTVLTIAANAWAAGADFAKAKFVLGNAAELDLPPSWLPLLGALKAAGAAGLLLGIFGDRFIGIAAAFGLVLFFIGAIAAHVRARAFSKIMFPGTFLGLAIASLVLAIA</sequence>
<dbReference type="EMBL" id="BMNK01000024">
    <property type="protein sequence ID" value="GGP17413.1"/>
    <property type="molecule type" value="Genomic_DNA"/>
</dbReference>
<reference evidence="7" key="2">
    <citation type="submission" date="2020-09" db="EMBL/GenBank/DDBJ databases">
        <authorList>
            <person name="Sun Q."/>
            <person name="Zhou Y."/>
        </authorList>
    </citation>
    <scope>NUCLEOTIDE SEQUENCE</scope>
    <source>
        <strain evidence="7">CGMCC 4.7430</strain>
    </source>
</reference>
<keyword evidence="6" id="KW-0732">Signal</keyword>
<comment type="subcellular location">
    <subcellularLocation>
        <location evidence="1">Membrane</location>
        <topology evidence="1">Multi-pass membrane protein</topology>
    </subcellularLocation>
</comment>
<reference evidence="7" key="1">
    <citation type="journal article" date="2014" name="Int. J. Syst. Evol. Microbiol.">
        <title>Complete genome sequence of Corynebacterium casei LMG S-19264T (=DSM 44701T), isolated from a smear-ripened cheese.</title>
        <authorList>
            <consortium name="US DOE Joint Genome Institute (JGI-PGF)"/>
            <person name="Walter F."/>
            <person name="Albersmeier A."/>
            <person name="Kalinowski J."/>
            <person name="Ruckert C."/>
        </authorList>
    </citation>
    <scope>NUCLEOTIDE SEQUENCE</scope>
    <source>
        <strain evidence="7">CGMCC 4.7430</strain>
    </source>
</reference>
<evidence type="ECO:0000256" key="6">
    <source>
        <dbReference type="SAM" id="SignalP"/>
    </source>
</evidence>
<keyword evidence="3 5" id="KW-1133">Transmembrane helix</keyword>
<feature type="transmembrane region" description="Helical" evidence="5">
    <location>
        <begin position="96"/>
        <end position="114"/>
    </location>
</feature>
<feature type="transmembrane region" description="Helical" evidence="5">
    <location>
        <begin position="43"/>
        <end position="63"/>
    </location>
</feature>
<dbReference type="Pfam" id="PF13564">
    <property type="entry name" value="DoxX_2"/>
    <property type="match status" value="1"/>
</dbReference>
<evidence type="ECO:0000256" key="3">
    <source>
        <dbReference type="ARBA" id="ARBA00022989"/>
    </source>
</evidence>